<dbReference type="RefSeq" id="WP_115167842.1">
    <property type="nucleotide sequence ID" value="NZ_CP077317.1"/>
</dbReference>
<evidence type="ECO:0000313" key="4">
    <source>
        <dbReference type="EMBL" id="SUC32715.1"/>
    </source>
</evidence>
<dbReference type="Pfam" id="PF24624">
    <property type="entry name" value="Int_N"/>
    <property type="match status" value="1"/>
</dbReference>
<sequence length="339" mass="39116">MTIKKQPDGRWQVELYPNGRTGRRIRKLFTTKGEAIAYERHIVEQTEDKPWLGEKQDRRKLTELVDTWYRAHGVTLGDGEKRQSLMIFACDAMGDPLAAEFNAKMFSVYREKRLSGEITRTERLKTVTPRTVNLELAYFRAMFNELIRLDEWGLEHPLAKVRSYKTDEQEMAFLTDDEIKLLLTECENSSSADLIHVVKICLATGARWSEAENLTAIQIRNNTVTFTKTKGKRNRSIPISEELIAELPKVKGSKRLFKSCYSAFRSALKRTGIELPERQSSHVLRHTFASHFMMSGGNILVLQRILGHTDIKMTMRYAHFAPDHLNDALVYNPLVRQKI</sequence>
<feature type="domain" description="Tyr recombinase" evidence="3">
    <location>
        <begin position="169"/>
        <end position="330"/>
    </location>
</feature>
<evidence type="ECO:0000313" key="5">
    <source>
        <dbReference type="Proteomes" id="UP000254208"/>
    </source>
</evidence>
<dbReference type="Gene3D" id="1.10.443.10">
    <property type="entry name" value="Intergrase catalytic core"/>
    <property type="match status" value="1"/>
</dbReference>
<keyword evidence="2" id="KW-0233">DNA recombination</keyword>
<proteinExistence type="predicted"/>
<dbReference type="InterPro" id="IPR002104">
    <property type="entry name" value="Integrase_catalytic"/>
</dbReference>
<dbReference type="EMBL" id="UGTZ01000001">
    <property type="protein sequence ID" value="SUC32715.1"/>
    <property type="molecule type" value="Genomic_DNA"/>
</dbReference>
<dbReference type="GO" id="GO:0006310">
    <property type="term" value="P:DNA recombination"/>
    <property type="evidence" value="ECO:0007669"/>
    <property type="project" value="UniProtKB-KW"/>
</dbReference>
<dbReference type="Proteomes" id="UP000254208">
    <property type="component" value="Unassembled WGS sequence"/>
</dbReference>
<evidence type="ECO:0000256" key="1">
    <source>
        <dbReference type="ARBA" id="ARBA00022908"/>
    </source>
</evidence>
<dbReference type="SUPFAM" id="SSF56349">
    <property type="entry name" value="DNA breaking-rejoining enzymes"/>
    <property type="match status" value="1"/>
</dbReference>
<dbReference type="InterPro" id="IPR057084">
    <property type="entry name" value="Int_N"/>
</dbReference>
<dbReference type="GO" id="GO:0015074">
    <property type="term" value="P:DNA integration"/>
    <property type="evidence" value="ECO:0007669"/>
    <property type="project" value="UniProtKB-KW"/>
</dbReference>
<evidence type="ECO:0000256" key="2">
    <source>
        <dbReference type="ARBA" id="ARBA00023172"/>
    </source>
</evidence>
<dbReference type="AlphaFoldDB" id="A0A379FVE6"/>
<dbReference type="CDD" id="cd00796">
    <property type="entry name" value="INT_Rci_Hp1_C"/>
    <property type="match status" value="1"/>
</dbReference>
<dbReference type="PANTHER" id="PTHR30349:SF93">
    <property type="entry name" value="FELS-2 PROPHAGE PROTEIN"/>
    <property type="match status" value="1"/>
</dbReference>
<dbReference type="InterPro" id="IPR013762">
    <property type="entry name" value="Integrase-like_cat_sf"/>
</dbReference>
<dbReference type="Pfam" id="PF00589">
    <property type="entry name" value="Phage_integrase"/>
    <property type="match status" value="1"/>
</dbReference>
<evidence type="ECO:0000259" key="3">
    <source>
        <dbReference type="PROSITE" id="PS51898"/>
    </source>
</evidence>
<protein>
    <submittedName>
        <fullName evidence="4">Tyrosine recombinase XerD</fullName>
    </submittedName>
</protein>
<gene>
    <name evidence="4" type="primary">xerD_3</name>
    <name evidence="4" type="ORF">NCTC11801_03717</name>
</gene>
<dbReference type="PROSITE" id="PS51898">
    <property type="entry name" value="TYR_RECOMBINASE"/>
    <property type="match status" value="1"/>
</dbReference>
<accession>A0A379FVE6</accession>
<organism evidence="4 5">
    <name type="scientific">Providencia rettgeri</name>
    <dbReference type="NCBI Taxonomy" id="587"/>
    <lineage>
        <taxon>Bacteria</taxon>
        <taxon>Pseudomonadati</taxon>
        <taxon>Pseudomonadota</taxon>
        <taxon>Gammaproteobacteria</taxon>
        <taxon>Enterobacterales</taxon>
        <taxon>Morganellaceae</taxon>
        <taxon>Providencia</taxon>
    </lineage>
</organism>
<dbReference type="GeneID" id="93674356"/>
<name>A0A379FVE6_PRORE</name>
<keyword evidence="1" id="KW-0229">DNA integration</keyword>
<dbReference type="GO" id="GO:0003677">
    <property type="term" value="F:DNA binding"/>
    <property type="evidence" value="ECO:0007669"/>
    <property type="project" value="InterPro"/>
</dbReference>
<reference evidence="4 5" key="1">
    <citation type="submission" date="2018-06" db="EMBL/GenBank/DDBJ databases">
        <authorList>
            <consortium name="Pathogen Informatics"/>
            <person name="Doyle S."/>
        </authorList>
    </citation>
    <scope>NUCLEOTIDE SEQUENCE [LARGE SCALE GENOMIC DNA]</scope>
    <source>
        <strain evidence="4 5">NCTC11801</strain>
    </source>
</reference>
<dbReference type="InterPro" id="IPR011010">
    <property type="entry name" value="DNA_brk_join_enz"/>
</dbReference>
<dbReference type="PANTHER" id="PTHR30349">
    <property type="entry name" value="PHAGE INTEGRASE-RELATED"/>
    <property type="match status" value="1"/>
</dbReference>
<dbReference type="InterPro" id="IPR050090">
    <property type="entry name" value="Tyrosine_recombinase_XerCD"/>
</dbReference>